<dbReference type="InterPro" id="IPR053069">
    <property type="entry name" value="TVP38/TMEM64"/>
</dbReference>
<dbReference type="EMBL" id="JBJQND010000012">
    <property type="protein sequence ID" value="KAL3858957.1"/>
    <property type="molecule type" value="Genomic_DNA"/>
</dbReference>
<keyword evidence="1" id="KW-0812">Transmembrane</keyword>
<comment type="caution">
    <text evidence="3">The sequence shown here is derived from an EMBL/GenBank/DDBJ whole genome shotgun (WGS) entry which is preliminary data.</text>
</comment>
<dbReference type="AlphaFoldDB" id="A0ABD3VBL5"/>
<name>A0ABD3VBL5_SINWO</name>
<feature type="domain" description="VTT" evidence="2">
    <location>
        <begin position="132"/>
        <end position="245"/>
    </location>
</feature>
<reference evidence="3 4" key="1">
    <citation type="submission" date="2024-11" db="EMBL/GenBank/DDBJ databases">
        <title>Chromosome-level genome assembly of the freshwater bivalve Anodonta woodiana.</title>
        <authorList>
            <person name="Chen X."/>
        </authorList>
    </citation>
    <scope>NUCLEOTIDE SEQUENCE [LARGE SCALE GENOMIC DNA]</scope>
    <source>
        <strain evidence="3">MN2024</strain>
        <tissue evidence="3">Gills</tissue>
    </source>
</reference>
<feature type="transmembrane region" description="Helical" evidence="1">
    <location>
        <begin position="144"/>
        <end position="165"/>
    </location>
</feature>
<feature type="transmembrane region" description="Helical" evidence="1">
    <location>
        <begin position="266"/>
        <end position="283"/>
    </location>
</feature>
<evidence type="ECO:0000313" key="4">
    <source>
        <dbReference type="Proteomes" id="UP001634394"/>
    </source>
</evidence>
<evidence type="ECO:0000313" key="3">
    <source>
        <dbReference type="EMBL" id="KAL3858957.1"/>
    </source>
</evidence>
<evidence type="ECO:0000256" key="1">
    <source>
        <dbReference type="SAM" id="Phobius"/>
    </source>
</evidence>
<keyword evidence="4" id="KW-1185">Reference proteome</keyword>
<evidence type="ECO:0000259" key="2">
    <source>
        <dbReference type="Pfam" id="PF09335"/>
    </source>
</evidence>
<dbReference type="Pfam" id="PF09335">
    <property type="entry name" value="VTT_dom"/>
    <property type="match status" value="1"/>
</dbReference>
<dbReference type="Proteomes" id="UP001634394">
    <property type="component" value="Unassembled WGS sequence"/>
</dbReference>
<gene>
    <name evidence="3" type="ORF">ACJMK2_009202</name>
</gene>
<keyword evidence="1" id="KW-0472">Membrane</keyword>
<feature type="transmembrane region" description="Helical" evidence="1">
    <location>
        <begin position="113"/>
        <end position="138"/>
    </location>
</feature>
<organism evidence="3 4">
    <name type="scientific">Sinanodonta woodiana</name>
    <name type="common">Chinese pond mussel</name>
    <name type="synonym">Anodonta woodiana</name>
    <dbReference type="NCBI Taxonomy" id="1069815"/>
    <lineage>
        <taxon>Eukaryota</taxon>
        <taxon>Metazoa</taxon>
        <taxon>Spiralia</taxon>
        <taxon>Lophotrochozoa</taxon>
        <taxon>Mollusca</taxon>
        <taxon>Bivalvia</taxon>
        <taxon>Autobranchia</taxon>
        <taxon>Heteroconchia</taxon>
        <taxon>Palaeoheterodonta</taxon>
        <taxon>Unionida</taxon>
        <taxon>Unionoidea</taxon>
        <taxon>Unionidae</taxon>
        <taxon>Unioninae</taxon>
        <taxon>Sinanodonta</taxon>
    </lineage>
</organism>
<sequence>MASWSDGLSKIHAKELLIGESSKVEEVFLSDHAIYDPNELIRYLDALPKPSTNINDNHILEQFPVTKQRQSCYKVFLTSIFVISIICTIVILCRDHVKNLLLWLEKVETPISFLIFIILFTIVSFPIAWGFVLLILAAGYLYGFFYGSIVVATGGAVGVTVAHLTMKKCCRVYIMTHLYNENMTPVIRVVEGVQGFKVVALTRLTPIPFGLQNGLFSLTNIPLLSYIAASVMGLLPFAFLNCYIASTLRSMEEVLTDESNQTTGYIIFIVQIMFTIALMWFVVRKARAELKKTVEEEGATSPEIIVHDYSKQPGITPFRNVVNQI</sequence>
<protein>
    <recommendedName>
        <fullName evidence="2">VTT domain-containing protein</fullName>
    </recommendedName>
</protein>
<dbReference type="PANTHER" id="PTHR46593">
    <property type="entry name" value="TRANSMEMBRANE PROTEIN 64"/>
    <property type="match status" value="1"/>
</dbReference>
<dbReference type="InterPro" id="IPR032816">
    <property type="entry name" value="VTT_dom"/>
</dbReference>
<accession>A0ABD3VBL5</accession>
<keyword evidence="1" id="KW-1133">Transmembrane helix</keyword>
<proteinExistence type="predicted"/>
<feature type="transmembrane region" description="Helical" evidence="1">
    <location>
        <begin position="73"/>
        <end position="93"/>
    </location>
</feature>
<dbReference type="PANTHER" id="PTHR46593:SF1">
    <property type="entry name" value="TRANSMEMBRANE PROTEIN 64"/>
    <property type="match status" value="1"/>
</dbReference>
<feature type="transmembrane region" description="Helical" evidence="1">
    <location>
        <begin position="223"/>
        <end position="246"/>
    </location>
</feature>